<accession>A0A1T4R066</accession>
<sequence length="121" mass="14007">MMSLKKIRLELARTPEFPEGSVECGYEFTAPLDSTGKLDPKQWAQDKDKCTVRRFWHNADDEHGRLTHHKGGAWAFSYAAGEEEEEPIFRFDKHVFKPGEYVSITEHDGVTRPFRVVDIRP</sequence>
<dbReference type="Proteomes" id="UP000190092">
    <property type="component" value="Unassembled WGS sequence"/>
</dbReference>
<dbReference type="AlphaFoldDB" id="A0A1T4R066"/>
<evidence type="ECO:0000313" key="2">
    <source>
        <dbReference type="Proteomes" id="UP000190092"/>
    </source>
</evidence>
<evidence type="ECO:0000313" key="1">
    <source>
        <dbReference type="EMBL" id="SKA09373.1"/>
    </source>
</evidence>
<reference evidence="2" key="1">
    <citation type="submission" date="2017-02" db="EMBL/GenBank/DDBJ databases">
        <authorList>
            <person name="Varghese N."/>
            <person name="Submissions S."/>
        </authorList>
    </citation>
    <scope>NUCLEOTIDE SEQUENCE [LARGE SCALE GENOMIC DNA]</scope>
    <source>
        <strain evidence="2">ATCC 27094</strain>
    </source>
</reference>
<gene>
    <name evidence="1" type="ORF">SAMN02745126_03461</name>
</gene>
<dbReference type="EMBL" id="FUWJ01000004">
    <property type="protein sequence ID" value="SKA09373.1"/>
    <property type="molecule type" value="Genomic_DNA"/>
</dbReference>
<proteinExistence type="predicted"/>
<organism evidence="1 2">
    <name type="scientific">Enhydrobacter aerosaccus</name>
    <dbReference type="NCBI Taxonomy" id="225324"/>
    <lineage>
        <taxon>Bacteria</taxon>
        <taxon>Pseudomonadati</taxon>
        <taxon>Pseudomonadota</taxon>
        <taxon>Alphaproteobacteria</taxon>
        <taxon>Hyphomicrobiales</taxon>
        <taxon>Enhydrobacter</taxon>
    </lineage>
</organism>
<dbReference type="STRING" id="225324.SAMN02745126_03461"/>
<keyword evidence="2" id="KW-1185">Reference proteome</keyword>
<protein>
    <submittedName>
        <fullName evidence="1">Uncharacterized protein</fullName>
    </submittedName>
</protein>
<name>A0A1T4R066_9HYPH</name>
<dbReference type="RefSeq" id="WP_336470162.1">
    <property type="nucleotide sequence ID" value="NZ_FUWJ01000004.1"/>
</dbReference>